<dbReference type="AlphaFoldDB" id="X1ALL3"/>
<feature type="non-terminal residue" evidence="1">
    <location>
        <position position="56"/>
    </location>
</feature>
<name>X1ALL3_9ZZZZ</name>
<dbReference type="EMBL" id="BART01001031">
    <property type="protein sequence ID" value="GAG60841.1"/>
    <property type="molecule type" value="Genomic_DNA"/>
</dbReference>
<protein>
    <submittedName>
        <fullName evidence="1">Uncharacterized protein</fullName>
    </submittedName>
</protein>
<organism evidence="1">
    <name type="scientific">marine sediment metagenome</name>
    <dbReference type="NCBI Taxonomy" id="412755"/>
    <lineage>
        <taxon>unclassified sequences</taxon>
        <taxon>metagenomes</taxon>
        <taxon>ecological metagenomes</taxon>
    </lineage>
</organism>
<comment type="caution">
    <text evidence="1">The sequence shown here is derived from an EMBL/GenBank/DDBJ whole genome shotgun (WGS) entry which is preliminary data.</text>
</comment>
<sequence>MVAAAKRTQGGKGGVYISYDYGKVWPFVEQDFFVGYHDTASLFGVGAAANTEIDMG</sequence>
<reference evidence="1" key="1">
    <citation type="journal article" date="2014" name="Front. Microbiol.">
        <title>High frequency of phylogenetically diverse reductive dehalogenase-homologous genes in deep subseafloor sedimentary metagenomes.</title>
        <authorList>
            <person name="Kawai M."/>
            <person name="Futagami T."/>
            <person name="Toyoda A."/>
            <person name="Takaki Y."/>
            <person name="Nishi S."/>
            <person name="Hori S."/>
            <person name="Arai W."/>
            <person name="Tsubouchi T."/>
            <person name="Morono Y."/>
            <person name="Uchiyama I."/>
            <person name="Ito T."/>
            <person name="Fujiyama A."/>
            <person name="Inagaki F."/>
            <person name="Takami H."/>
        </authorList>
    </citation>
    <scope>NUCLEOTIDE SEQUENCE</scope>
    <source>
        <strain evidence="1">Expedition CK06-06</strain>
    </source>
</reference>
<evidence type="ECO:0000313" key="1">
    <source>
        <dbReference type="EMBL" id="GAG60841.1"/>
    </source>
</evidence>
<accession>X1ALL3</accession>
<proteinExistence type="predicted"/>
<gene>
    <name evidence="1" type="ORF">S01H4_03999</name>
</gene>